<protein>
    <submittedName>
        <fullName evidence="4">Anti-sigma factor</fullName>
    </submittedName>
</protein>
<dbReference type="Proteomes" id="UP001199642">
    <property type="component" value="Chromosome"/>
</dbReference>
<dbReference type="InterPro" id="IPR018764">
    <property type="entry name" value="RskA_C"/>
</dbReference>
<proteinExistence type="predicted"/>
<dbReference type="Pfam" id="PF10099">
    <property type="entry name" value="RskA_C"/>
    <property type="match status" value="1"/>
</dbReference>
<evidence type="ECO:0000313" key="5">
    <source>
        <dbReference type="Proteomes" id="UP001199642"/>
    </source>
</evidence>
<dbReference type="PANTHER" id="PTHR37461:SF1">
    <property type="entry name" value="ANTI-SIGMA-K FACTOR RSKA"/>
    <property type="match status" value="1"/>
</dbReference>
<dbReference type="EMBL" id="CP082781">
    <property type="protein sequence ID" value="UGS28662.1"/>
    <property type="molecule type" value="Genomic_DNA"/>
</dbReference>
<evidence type="ECO:0000256" key="2">
    <source>
        <dbReference type="SAM" id="Phobius"/>
    </source>
</evidence>
<sequence length="258" mass="26107">MDEAEFRALSAGHALHALSPADEERFLRAAREHPEWTALVAEDTATAALLGMGAAAEDPPPAVRGALLARIAEDTVPSATGASAVGGPVAGVQGAGEDEPAAGADRHPRRRSRRLFALAASVALIAALGVGAATLLPAILRPAAVVALEQIEQAPDARQRTAEVAQGGSVTAHWSSSLGRAVLVTEGMAALPDDKAYELWFVRGDEPISAGLLSAPDGTAALEGAFRDGDLLAITVERAGGSATGAPTTDPIVAIPTS</sequence>
<feature type="transmembrane region" description="Helical" evidence="2">
    <location>
        <begin position="115"/>
        <end position="140"/>
    </location>
</feature>
<dbReference type="PANTHER" id="PTHR37461">
    <property type="entry name" value="ANTI-SIGMA-K FACTOR RSKA"/>
    <property type="match status" value="1"/>
</dbReference>
<name>A0ABY3RXN3_9MICO</name>
<keyword evidence="5" id="KW-1185">Reference proteome</keyword>
<keyword evidence="2" id="KW-1133">Transmembrane helix</keyword>
<keyword evidence="2" id="KW-0472">Membrane</keyword>
<evidence type="ECO:0000313" key="4">
    <source>
        <dbReference type="EMBL" id="UGS28662.1"/>
    </source>
</evidence>
<feature type="domain" description="Anti-sigma K factor RskA C-terminal" evidence="3">
    <location>
        <begin position="117"/>
        <end position="252"/>
    </location>
</feature>
<accession>A0ABY3RXN3</accession>
<gene>
    <name evidence="4" type="ORF">K8F61_18745</name>
</gene>
<keyword evidence="2" id="KW-0812">Transmembrane</keyword>
<evidence type="ECO:0000259" key="3">
    <source>
        <dbReference type="Pfam" id="PF10099"/>
    </source>
</evidence>
<reference evidence="4 5" key="1">
    <citation type="submission" date="2023-01" db="EMBL/GenBank/DDBJ databases">
        <title>Characterization of estradiol degrading bacteria Microbacterium sp. MZT7 and reveal degrading genes through genome analysis.</title>
        <authorList>
            <person name="Hao P."/>
            <person name="Gao Y."/>
        </authorList>
    </citation>
    <scope>NUCLEOTIDE SEQUENCE [LARGE SCALE GENOMIC DNA]</scope>
    <source>
        <strain evidence="4 5">MZT7</strain>
    </source>
</reference>
<feature type="compositionally biased region" description="Low complexity" evidence="1">
    <location>
        <begin position="79"/>
        <end position="92"/>
    </location>
</feature>
<evidence type="ECO:0000256" key="1">
    <source>
        <dbReference type="SAM" id="MobiDB-lite"/>
    </source>
</evidence>
<organism evidence="4 5">
    <name type="scientific">Microbacterium resistens</name>
    <dbReference type="NCBI Taxonomy" id="156977"/>
    <lineage>
        <taxon>Bacteria</taxon>
        <taxon>Bacillati</taxon>
        <taxon>Actinomycetota</taxon>
        <taxon>Actinomycetes</taxon>
        <taxon>Micrococcales</taxon>
        <taxon>Microbacteriaceae</taxon>
        <taxon>Microbacterium</taxon>
    </lineage>
</organism>
<dbReference type="InterPro" id="IPR051474">
    <property type="entry name" value="Anti-sigma-K/W_factor"/>
</dbReference>
<feature type="region of interest" description="Disordered" evidence="1">
    <location>
        <begin position="79"/>
        <end position="108"/>
    </location>
</feature>